<dbReference type="VEuPathDB" id="FungiDB:SPSK_10797"/>
<dbReference type="Proteomes" id="UP000033710">
    <property type="component" value="Unassembled WGS sequence"/>
</dbReference>
<organism evidence="2 3">
    <name type="scientific">Sporothrix schenckii 1099-18</name>
    <dbReference type="NCBI Taxonomy" id="1397361"/>
    <lineage>
        <taxon>Eukaryota</taxon>
        <taxon>Fungi</taxon>
        <taxon>Dikarya</taxon>
        <taxon>Ascomycota</taxon>
        <taxon>Pezizomycotina</taxon>
        <taxon>Sordariomycetes</taxon>
        <taxon>Sordariomycetidae</taxon>
        <taxon>Ophiostomatales</taxon>
        <taxon>Ophiostomataceae</taxon>
        <taxon>Sporothrix</taxon>
    </lineage>
</organism>
<dbReference type="RefSeq" id="XP_016591045.1">
    <property type="nucleotide sequence ID" value="XM_016737069.1"/>
</dbReference>
<reference evidence="2 3" key="2">
    <citation type="journal article" date="2015" name="Eukaryot. Cell">
        <title>Asexual propagation of a virulent clone complex in a human and feline outbreak of sporotrichosis.</title>
        <authorList>
            <person name="Teixeira Mde M."/>
            <person name="Rodrigues A.M."/>
            <person name="Tsui C.K."/>
            <person name="de Almeida L.G."/>
            <person name="Van Diepeningen A.D."/>
            <person name="van den Ende B.G."/>
            <person name="Fernandes G.F."/>
            <person name="Kano R."/>
            <person name="Hamelin R.C."/>
            <person name="Lopes-Bezerra L.M."/>
            <person name="Vasconcelos A.T."/>
            <person name="de Hoog S."/>
            <person name="de Camargo Z.P."/>
            <person name="Felipe M.S."/>
        </authorList>
    </citation>
    <scope>NUCLEOTIDE SEQUENCE [LARGE SCALE GENOMIC DNA]</scope>
    <source>
        <strain evidence="2 3">1099-18</strain>
    </source>
</reference>
<dbReference type="GeneID" id="27672346"/>
<evidence type="ECO:0000313" key="3">
    <source>
        <dbReference type="Proteomes" id="UP000033710"/>
    </source>
</evidence>
<dbReference type="AlphaFoldDB" id="A0A0F2MH15"/>
<reference evidence="2 3" key="1">
    <citation type="journal article" date="2014" name="BMC Genomics">
        <title>Comparative genomics of the major fungal agents of human and animal Sporotrichosis: Sporothrix schenckii and Sporothrix brasiliensis.</title>
        <authorList>
            <person name="Teixeira M.M."/>
            <person name="de Almeida L.G."/>
            <person name="Kubitschek-Barreira P."/>
            <person name="Alves F.L."/>
            <person name="Kioshima E.S."/>
            <person name="Abadio A.K."/>
            <person name="Fernandes L."/>
            <person name="Derengowski L.S."/>
            <person name="Ferreira K.S."/>
            <person name="Souza R.C."/>
            <person name="Ruiz J.C."/>
            <person name="de Andrade N.C."/>
            <person name="Paes H.C."/>
            <person name="Nicola A.M."/>
            <person name="Albuquerque P."/>
            <person name="Gerber A.L."/>
            <person name="Martins V.P."/>
            <person name="Peconick L.D."/>
            <person name="Neto A.V."/>
            <person name="Chaucanez C.B."/>
            <person name="Silva P.A."/>
            <person name="Cunha O.L."/>
            <person name="de Oliveira F.F."/>
            <person name="dos Santos T.C."/>
            <person name="Barros A.L."/>
            <person name="Soares M.A."/>
            <person name="de Oliveira L.M."/>
            <person name="Marini M.M."/>
            <person name="Villalobos-Duno H."/>
            <person name="Cunha M.M."/>
            <person name="de Hoog S."/>
            <person name="da Silveira J.F."/>
            <person name="Henrissat B."/>
            <person name="Nino-Vega G.A."/>
            <person name="Cisalpino P.S."/>
            <person name="Mora-Montes H.M."/>
            <person name="Almeida S.R."/>
            <person name="Stajich J.E."/>
            <person name="Lopes-Bezerra L.M."/>
            <person name="Vasconcelos A.T."/>
            <person name="Felipe M.S."/>
        </authorList>
    </citation>
    <scope>NUCLEOTIDE SEQUENCE [LARGE SCALE GENOMIC DNA]</scope>
    <source>
        <strain evidence="2 3">1099-18</strain>
    </source>
</reference>
<gene>
    <name evidence="2" type="ORF">SPSK_10797</name>
</gene>
<protein>
    <submittedName>
        <fullName evidence="2">Uncharacterized protein</fullName>
    </submittedName>
</protein>
<evidence type="ECO:0000313" key="2">
    <source>
        <dbReference type="EMBL" id="KJR88369.1"/>
    </source>
</evidence>
<dbReference type="EMBL" id="AXCR01000004">
    <property type="protein sequence ID" value="KJR88369.1"/>
    <property type="molecule type" value="Genomic_DNA"/>
</dbReference>
<feature type="region of interest" description="Disordered" evidence="1">
    <location>
        <begin position="99"/>
        <end position="119"/>
    </location>
</feature>
<accession>A0A0F2MH15</accession>
<dbReference type="KEGG" id="ssck:SPSK_10797"/>
<proteinExistence type="predicted"/>
<comment type="caution">
    <text evidence="2">The sequence shown here is derived from an EMBL/GenBank/DDBJ whole genome shotgun (WGS) entry which is preliminary data.</text>
</comment>
<sequence>MSESPEAWAGRSCNTHHNMTWHEASQDLLITAIYRPQSALNEGLCTLDETIDGLATVVKRSTFLQCEQVSEIPRVKRWCKQSSEPFKCQQKWAAEVAASRRVRRPTHGPDPTRRYFSSSNARRKQLLDAKADMGGNKGRGLSTLTGI</sequence>
<name>A0A0F2MH15_SPOSC</name>
<evidence type="ECO:0000256" key="1">
    <source>
        <dbReference type="SAM" id="MobiDB-lite"/>
    </source>
</evidence>